<sequence>MICTVLGLLIFSGAPQIAALLDLRGSTHHVTRCVIAIVAFGVLDLAINTTMWPVCYYT</sequence>
<comment type="caution">
    <text evidence="3">The sequence shown here is derived from an EMBL/GenBank/DDBJ whole genome shotgun (WGS) entry which is preliminary data.</text>
</comment>
<evidence type="ECO:0000256" key="2">
    <source>
        <dbReference type="SAM" id="SignalP"/>
    </source>
</evidence>
<dbReference type="Proteomes" id="UP000247409">
    <property type="component" value="Unassembled WGS sequence"/>
</dbReference>
<keyword evidence="2" id="KW-0732">Signal</keyword>
<feature type="transmembrane region" description="Helical" evidence="1">
    <location>
        <begin position="34"/>
        <end position="57"/>
    </location>
</feature>
<keyword evidence="4" id="KW-1185">Reference proteome</keyword>
<keyword evidence="1" id="KW-1133">Transmembrane helix</keyword>
<protein>
    <submittedName>
        <fullName evidence="3">Uncharacterized protein</fullName>
    </submittedName>
</protein>
<evidence type="ECO:0000313" key="3">
    <source>
        <dbReference type="EMBL" id="PXF40999.1"/>
    </source>
</evidence>
<keyword evidence="1" id="KW-0472">Membrane</keyword>
<dbReference type="EMBL" id="NBIV01000247">
    <property type="protein sequence ID" value="PXF40999.1"/>
    <property type="molecule type" value="Genomic_DNA"/>
</dbReference>
<proteinExistence type="predicted"/>
<accession>A0A2V3IFY3</accession>
<feature type="chain" id="PRO_5016139094" evidence="2">
    <location>
        <begin position="20"/>
        <end position="58"/>
    </location>
</feature>
<keyword evidence="1" id="KW-0812">Transmembrane</keyword>
<reference evidence="3 4" key="1">
    <citation type="journal article" date="2018" name="Mol. Biol. Evol.">
        <title>Analysis of the draft genome of the red seaweed Gracilariopsis chorda provides insights into genome size evolution in Rhodophyta.</title>
        <authorList>
            <person name="Lee J."/>
            <person name="Yang E.C."/>
            <person name="Graf L."/>
            <person name="Yang J.H."/>
            <person name="Qiu H."/>
            <person name="Zel Zion U."/>
            <person name="Chan C.X."/>
            <person name="Stephens T.G."/>
            <person name="Weber A.P.M."/>
            <person name="Boo G.H."/>
            <person name="Boo S.M."/>
            <person name="Kim K.M."/>
            <person name="Shin Y."/>
            <person name="Jung M."/>
            <person name="Lee S.J."/>
            <person name="Yim H.S."/>
            <person name="Lee J.H."/>
            <person name="Bhattacharya D."/>
            <person name="Yoon H.S."/>
        </authorList>
    </citation>
    <scope>NUCLEOTIDE SEQUENCE [LARGE SCALE GENOMIC DNA]</scope>
    <source>
        <strain evidence="3 4">SKKU-2015</strain>
        <tissue evidence="3">Whole body</tissue>
    </source>
</reference>
<evidence type="ECO:0000256" key="1">
    <source>
        <dbReference type="SAM" id="Phobius"/>
    </source>
</evidence>
<name>A0A2V3IFY3_9FLOR</name>
<evidence type="ECO:0000313" key="4">
    <source>
        <dbReference type="Proteomes" id="UP000247409"/>
    </source>
</evidence>
<dbReference type="AlphaFoldDB" id="A0A2V3IFY3"/>
<feature type="signal peptide" evidence="2">
    <location>
        <begin position="1"/>
        <end position="19"/>
    </location>
</feature>
<gene>
    <name evidence="3" type="ORF">BWQ96_09294</name>
</gene>
<organism evidence="3 4">
    <name type="scientific">Gracilariopsis chorda</name>
    <dbReference type="NCBI Taxonomy" id="448386"/>
    <lineage>
        <taxon>Eukaryota</taxon>
        <taxon>Rhodophyta</taxon>
        <taxon>Florideophyceae</taxon>
        <taxon>Rhodymeniophycidae</taxon>
        <taxon>Gracilariales</taxon>
        <taxon>Gracilariaceae</taxon>
        <taxon>Gracilariopsis</taxon>
    </lineage>
</organism>